<reference evidence="1 2" key="1">
    <citation type="submission" date="2024-02" db="EMBL/GenBank/DDBJ databases">
        <authorList>
            <person name="Chen Y."/>
            <person name="Shah S."/>
            <person name="Dougan E. K."/>
            <person name="Thang M."/>
            <person name="Chan C."/>
        </authorList>
    </citation>
    <scope>NUCLEOTIDE SEQUENCE [LARGE SCALE GENOMIC DNA]</scope>
</reference>
<accession>A0ABP0PJI5</accession>
<sequence length="330" mass="37585">VQALLDEGLLNLVCNLDELDAYWNQLLRDFPHHPANGHRDSSFPLSMYGDEGSALNNSWMTFHFQFDLSPALSNAGVSRFLICTIPSSMYIYNEEGINLTLQEAAGWITESLNRLSTSGVTIRDPTTGQVRTLWGYVVNFKGDWKYLASLFNMTRTAQQEEVCWKCGATKGSVDPQWSYTNLSPHAPWYPELRCKGSDTRVVMSWLADELQTRAPSNGDLASEPGSIFKEDGQRMAVGQMMVHLYIKLARSALDGGKRLFRCRPKLHLLWHLAMDSRPSRLNPSHLGCWMDEDGIKRYMRLKKLVHPRTASQRCLERYKLGLLPKLRDVK</sequence>
<comment type="caution">
    <text evidence="1">The sequence shown here is derived from an EMBL/GenBank/DDBJ whole genome shotgun (WGS) entry which is preliminary data.</text>
</comment>
<keyword evidence="2" id="KW-1185">Reference proteome</keyword>
<protein>
    <submittedName>
        <fullName evidence="1">Uncharacterized protein</fullName>
    </submittedName>
</protein>
<evidence type="ECO:0000313" key="2">
    <source>
        <dbReference type="Proteomes" id="UP001642484"/>
    </source>
</evidence>
<dbReference type="EMBL" id="CAXAMN010023193">
    <property type="protein sequence ID" value="CAK9075786.1"/>
    <property type="molecule type" value="Genomic_DNA"/>
</dbReference>
<name>A0ABP0PJI5_9DINO</name>
<organism evidence="1 2">
    <name type="scientific">Durusdinium trenchii</name>
    <dbReference type="NCBI Taxonomy" id="1381693"/>
    <lineage>
        <taxon>Eukaryota</taxon>
        <taxon>Sar</taxon>
        <taxon>Alveolata</taxon>
        <taxon>Dinophyceae</taxon>
        <taxon>Suessiales</taxon>
        <taxon>Symbiodiniaceae</taxon>
        <taxon>Durusdinium</taxon>
    </lineage>
</organism>
<feature type="non-terminal residue" evidence="1">
    <location>
        <position position="1"/>
    </location>
</feature>
<dbReference type="Proteomes" id="UP001642484">
    <property type="component" value="Unassembled WGS sequence"/>
</dbReference>
<proteinExistence type="predicted"/>
<evidence type="ECO:0000313" key="1">
    <source>
        <dbReference type="EMBL" id="CAK9075786.1"/>
    </source>
</evidence>
<gene>
    <name evidence="1" type="ORF">CCMP2556_LOCUS37339</name>
</gene>